<protein>
    <submittedName>
        <fullName evidence="1">Uncharacterized protein</fullName>
    </submittedName>
</protein>
<sequence length="135" mass="14983">MMDHIGRFMETLHKLLTFVEAQQDKNKIKRLFRQGEMKALLTDCKVGLDQAFTVFEVDSAVAIFSINEMKEAADLMQKQLLESISMLSDGTISEEASVLYPEGNGSQNSSNSFSIIAFAAHGGETPCAYNYYARG</sequence>
<dbReference type="CDD" id="cd21037">
    <property type="entry name" value="MLKL_NTD"/>
    <property type="match status" value="1"/>
</dbReference>
<comment type="caution">
    <text evidence="1">The sequence shown here is derived from an EMBL/GenBank/DDBJ whole genome shotgun (WGS) entry which is preliminary data.</text>
</comment>
<keyword evidence="2" id="KW-1185">Reference proteome</keyword>
<dbReference type="Gene3D" id="1.20.930.20">
    <property type="entry name" value="Adaptor protein Cbl, N-terminal domain"/>
    <property type="match status" value="1"/>
</dbReference>
<accession>A0A8H6X9G4</accession>
<dbReference type="Proteomes" id="UP000620124">
    <property type="component" value="Unassembled WGS sequence"/>
</dbReference>
<reference evidence="1" key="1">
    <citation type="submission" date="2020-05" db="EMBL/GenBank/DDBJ databases">
        <title>Mycena genomes resolve the evolution of fungal bioluminescence.</title>
        <authorList>
            <person name="Tsai I.J."/>
        </authorList>
    </citation>
    <scope>NUCLEOTIDE SEQUENCE</scope>
    <source>
        <strain evidence="1">CCC161011</strain>
    </source>
</reference>
<dbReference type="InterPro" id="IPR059179">
    <property type="entry name" value="MLKL-like_MCAfunc"/>
</dbReference>
<organism evidence="1 2">
    <name type="scientific">Mycena venus</name>
    <dbReference type="NCBI Taxonomy" id="2733690"/>
    <lineage>
        <taxon>Eukaryota</taxon>
        <taxon>Fungi</taxon>
        <taxon>Dikarya</taxon>
        <taxon>Basidiomycota</taxon>
        <taxon>Agaricomycotina</taxon>
        <taxon>Agaricomycetes</taxon>
        <taxon>Agaricomycetidae</taxon>
        <taxon>Agaricales</taxon>
        <taxon>Marasmiineae</taxon>
        <taxon>Mycenaceae</taxon>
        <taxon>Mycena</taxon>
    </lineage>
</organism>
<evidence type="ECO:0000313" key="1">
    <source>
        <dbReference type="EMBL" id="KAF7337110.1"/>
    </source>
</evidence>
<dbReference type="OrthoDB" id="1534087at2759"/>
<evidence type="ECO:0000313" key="2">
    <source>
        <dbReference type="Proteomes" id="UP000620124"/>
    </source>
</evidence>
<dbReference type="InterPro" id="IPR036537">
    <property type="entry name" value="Adaptor_Cbl_N_dom_sf"/>
</dbReference>
<gene>
    <name evidence="1" type="ORF">MVEN_02148600</name>
</gene>
<dbReference type="AlphaFoldDB" id="A0A8H6X9G4"/>
<name>A0A8H6X9G4_9AGAR</name>
<dbReference type="GO" id="GO:0007166">
    <property type="term" value="P:cell surface receptor signaling pathway"/>
    <property type="evidence" value="ECO:0007669"/>
    <property type="project" value="InterPro"/>
</dbReference>
<dbReference type="EMBL" id="JACAZI010000022">
    <property type="protein sequence ID" value="KAF7337110.1"/>
    <property type="molecule type" value="Genomic_DNA"/>
</dbReference>
<proteinExistence type="predicted"/>